<reference evidence="7" key="1">
    <citation type="journal article" date="2019" name="Int. J. Syst. Evol. Microbiol.">
        <title>The Global Catalogue of Microorganisms (GCM) 10K type strain sequencing project: providing services to taxonomists for standard genome sequencing and annotation.</title>
        <authorList>
            <consortium name="The Broad Institute Genomics Platform"/>
            <consortium name="The Broad Institute Genome Sequencing Center for Infectious Disease"/>
            <person name="Wu L."/>
            <person name="Ma J."/>
        </authorList>
    </citation>
    <scope>NUCLEOTIDE SEQUENCE [LARGE SCALE GENOMIC DNA]</scope>
    <source>
        <strain evidence="7">CGMCC 1.15790</strain>
    </source>
</reference>
<proteinExistence type="inferred from homology"/>
<dbReference type="NCBIfam" id="TIGR01727">
    <property type="entry name" value="oligo_HPY"/>
    <property type="match status" value="1"/>
</dbReference>
<dbReference type="InterPro" id="IPR017871">
    <property type="entry name" value="ABC_transporter-like_CS"/>
</dbReference>
<dbReference type="EMBL" id="JBHSPF010000030">
    <property type="protein sequence ID" value="MFC5628722.1"/>
    <property type="molecule type" value="Genomic_DNA"/>
</dbReference>
<keyword evidence="4 6" id="KW-0067">ATP-binding</keyword>
<dbReference type="PANTHER" id="PTHR43776:SF8">
    <property type="entry name" value="ABC TRANSPORTER, ATP-BINDING PROTEIN"/>
    <property type="match status" value="1"/>
</dbReference>
<dbReference type="PANTHER" id="PTHR43776">
    <property type="entry name" value="TRANSPORT ATP-BINDING PROTEIN"/>
    <property type="match status" value="1"/>
</dbReference>
<evidence type="ECO:0000313" key="7">
    <source>
        <dbReference type="Proteomes" id="UP001596143"/>
    </source>
</evidence>
<dbReference type="Gene3D" id="3.40.50.300">
    <property type="entry name" value="P-loop containing nucleotide triphosphate hydrolases"/>
    <property type="match status" value="1"/>
</dbReference>
<comment type="caution">
    <text evidence="6">The sequence shown here is derived from an EMBL/GenBank/DDBJ whole genome shotgun (WGS) entry which is preliminary data.</text>
</comment>
<dbReference type="PROSITE" id="PS50893">
    <property type="entry name" value="ABC_TRANSPORTER_2"/>
    <property type="match status" value="1"/>
</dbReference>
<gene>
    <name evidence="6" type="ORF">ACFPTR_07415</name>
</gene>
<dbReference type="InterPro" id="IPR003439">
    <property type="entry name" value="ABC_transporter-like_ATP-bd"/>
</dbReference>
<feature type="domain" description="ABC transporter" evidence="5">
    <location>
        <begin position="6"/>
        <end position="256"/>
    </location>
</feature>
<evidence type="ECO:0000256" key="3">
    <source>
        <dbReference type="ARBA" id="ARBA00022741"/>
    </source>
</evidence>
<comment type="similarity">
    <text evidence="1">Belongs to the ABC transporter superfamily.</text>
</comment>
<organism evidence="6 7">
    <name type="scientific">Aliibacillus thermotolerans</name>
    <dbReference type="NCBI Taxonomy" id="1834418"/>
    <lineage>
        <taxon>Bacteria</taxon>
        <taxon>Bacillati</taxon>
        <taxon>Bacillota</taxon>
        <taxon>Bacilli</taxon>
        <taxon>Bacillales</taxon>
        <taxon>Bacillaceae</taxon>
        <taxon>Aliibacillus</taxon>
    </lineage>
</organism>
<dbReference type="Proteomes" id="UP001596143">
    <property type="component" value="Unassembled WGS sequence"/>
</dbReference>
<keyword evidence="2" id="KW-0813">Transport</keyword>
<keyword evidence="3" id="KW-0547">Nucleotide-binding</keyword>
<dbReference type="Pfam" id="PF00005">
    <property type="entry name" value="ABC_tran"/>
    <property type="match status" value="1"/>
</dbReference>
<dbReference type="InterPro" id="IPR003593">
    <property type="entry name" value="AAA+_ATPase"/>
</dbReference>
<dbReference type="RefSeq" id="WP_270895294.1">
    <property type="nucleotide sequence ID" value="NZ_JBHSPF010000030.1"/>
</dbReference>
<accession>A0ABW0U5F1</accession>
<dbReference type="CDD" id="cd03257">
    <property type="entry name" value="ABC_NikE_OppD_transporters"/>
    <property type="match status" value="1"/>
</dbReference>
<evidence type="ECO:0000259" key="5">
    <source>
        <dbReference type="PROSITE" id="PS50893"/>
    </source>
</evidence>
<keyword evidence="7" id="KW-1185">Reference proteome</keyword>
<dbReference type="InterPro" id="IPR013563">
    <property type="entry name" value="Oligopep_ABC_C"/>
</dbReference>
<sequence length="335" mass="38218">MRKEILKVDHLKKYFPIKSGIWNRTVTNIKAVDNISFTVHEGETVGIVGESGCGKSTVARTILQLEQPTAGNIYFEGKNLCLLRKKELRRKRKEMQMIFQHPHSSLNPRQRLKDILYEAMSIQKVVPKARKNEQVHALLQKVGLQPHQQERYPHELSGGEKQRVAIARALAVQPKLIICDEIVSSLDISRQAQILHLLKKLQQDFNLTYLFISHDLEVVRYISDRVIVMYVGQIVEMATTQSLFESPMHPYTHALLSAIPTPHPKAKRKRLLLKGEVPSPVEPPSGCRFHPRCPFATETCKKVAPTLQGTKDVEQNHLVACHYGEDIARNRSSFF</sequence>
<protein>
    <submittedName>
        <fullName evidence="6">ABC transporter ATP-binding protein</fullName>
    </submittedName>
</protein>
<evidence type="ECO:0000256" key="4">
    <source>
        <dbReference type="ARBA" id="ARBA00022840"/>
    </source>
</evidence>
<dbReference type="SUPFAM" id="SSF52540">
    <property type="entry name" value="P-loop containing nucleoside triphosphate hydrolases"/>
    <property type="match status" value="1"/>
</dbReference>
<name>A0ABW0U5F1_9BACI</name>
<dbReference type="GO" id="GO:0005524">
    <property type="term" value="F:ATP binding"/>
    <property type="evidence" value="ECO:0007669"/>
    <property type="project" value="UniProtKB-KW"/>
</dbReference>
<dbReference type="PROSITE" id="PS00211">
    <property type="entry name" value="ABC_TRANSPORTER_1"/>
    <property type="match status" value="1"/>
</dbReference>
<dbReference type="InterPro" id="IPR050319">
    <property type="entry name" value="ABC_transp_ATP-bind"/>
</dbReference>
<evidence type="ECO:0000313" key="6">
    <source>
        <dbReference type="EMBL" id="MFC5628722.1"/>
    </source>
</evidence>
<dbReference type="InterPro" id="IPR027417">
    <property type="entry name" value="P-loop_NTPase"/>
</dbReference>
<evidence type="ECO:0000256" key="2">
    <source>
        <dbReference type="ARBA" id="ARBA00022448"/>
    </source>
</evidence>
<evidence type="ECO:0000256" key="1">
    <source>
        <dbReference type="ARBA" id="ARBA00005417"/>
    </source>
</evidence>
<dbReference type="SMART" id="SM00382">
    <property type="entry name" value="AAA"/>
    <property type="match status" value="1"/>
</dbReference>
<dbReference type="Pfam" id="PF08352">
    <property type="entry name" value="oligo_HPY"/>
    <property type="match status" value="1"/>
</dbReference>